<evidence type="ECO:0000313" key="12">
    <source>
        <dbReference type="Proteomes" id="UP000044602"/>
    </source>
</evidence>
<dbReference type="SMART" id="SM01217">
    <property type="entry name" value="Fn3_like"/>
    <property type="match status" value="1"/>
</dbReference>
<dbReference type="Gene3D" id="2.60.40.10">
    <property type="entry name" value="Immunoglobulins"/>
    <property type="match status" value="1"/>
</dbReference>
<dbReference type="CDD" id="cd12148">
    <property type="entry name" value="fungal_TF_MHR"/>
    <property type="match status" value="1"/>
</dbReference>
<dbReference type="Proteomes" id="UP000044602">
    <property type="component" value="Unassembled WGS sequence"/>
</dbReference>
<dbReference type="EMBL" id="CVQH01017668">
    <property type="protein sequence ID" value="CRK24578.1"/>
    <property type="molecule type" value="Genomic_DNA"/>
</dbReference>
<evidence type="ECO:0000256" key="1">
    <source>
        <dbReference type="ARBA" id="ARBA00000448"/>
    </source>
</evidence>
<evidence type="ECO:0000256" key="8">
    <source>
        <dbReference type="ARBA" id="ARBA00023326"/>
    </source>
</evidence>
<dbReference type="InterPro" id="IPR002772">
    <property type="entry name" value="Glyco_hydro_3_C"/>
</dbReference>
<dbReference type="SUPFAM" id="SSF52279">
    <property type="entry name" value="Beta-D-glucan exohydrolase, C-terminal domain"/>
    <property type="match status" value="1"/>
</dbReference>
<dbReference type="UniPathway" id="UPA00696"/>
<evidence type="ECO:0000259" key="10">
    <source>
        <dbReference type="PROSITE" id="PS51820"/>
    </source>
</evidence>
<dbReference type="PANTHER" id="PTHR42715">
    <property type="entry name" value="BETA-GLUCOSIDASE"/>
    <property type="match status" value="1"/>
</dbReference>
<dbReference type="InterPro" id="IPR050288">
    <property type="entry name" value="Cellulose_deg_GH3"/>
</dbReference>
<evidence type="ECO:0000256" key="7">
    <source>
        <dbReference type="ARBA" id="ARBA00023295"/>
    </source>
</evidence>
<dbReference type="Pfam" id="PF01915">
    <property type="entry name" value="Glyco_hydro_3_C"/>
    <property type="match status" value="1"/>
</dbReference>
<keyword evidence="5" id="KW-0325">Glycoprotein</keyword>
<evidence type="ECO:0000256" key="2">
    <source>
        <dbReference type="ARBA" id="ARBA00004987"/>
    </source>
</evidence>
<keyword evidence="8 9" id="KW-0624">Polysaccharide degradation</keyword>
<dbReference type="Gene3D" id="2.60.120.260">
    <property type="entry name" value="Galactose-binding domain-like"/>
    <property type="match status" value="1"/>
</dbReference>
<dbReference type="InterPro" id="IPR036962">
    <property type="entry name" value="Glyco_hydro_3_N_sf"/>
</dbReference>
<dbReference type="InterPro" id="IPR013783">
    <property type="entry name" value="Ig-like_fold"/>
</dbReference>
<dbReference type="EC" id="3.2.1.21" evidence="9"/>
<dbReference type="InterPro" id="IPR019800">
    <property type="entry name" value="Glyco_hydro_3_AS"/>
</dbReference>
<comment type="similarity">
    <text evidence="3 9">Belongs to the glycosyl hydrolase 3 family.</text>
</comment>
<dbReference type="InterPro" id="IPR017853">
    <property type="entry name" value="GH"/>
</dbReference>
<reference evidence="11 12" key="1">
    <citation type="submission" date="2015-05" db="EMBL/GenBank/DDBJ databases">
        <authorList>
            <person name="Wang D.B."/>
            <person name="Wang M."/>
        </authorList>
    </citation>
    <scope>NUCLEOTIDE SEQUENCE [LARGE SCALE GENOMIC DNA]</scope>
    <source>
        <strain evidence="11">VL1</strain>
    </source>
</reference>
<dbReference type="InterPro" id="IPR026891">
    <property type="entry name" value="Fn3-like"/>
</dbReference>
<dbReference type="Gene3D" id="3.40.50.1700">
    <property type="entry name" value="Glycoside hydrolase family 3 C-terminal domain"/>
    <property type="match status" value="1"/>
</dbReference>
<keyword evidence="6 9" id="KW-0119">Carbohydrate metabolism</keyword>
<evidence type="ECO:0000256" key="3">
    <source>
        <dbReference type="ARBA" id="ARBA00005336"/>
    </source>
</evidence>
<dbReference type="Gene3D" id="3.20.20.300">
    <property type="entry name" value="Glycoside hydrolase, family 3, N-terminal domain"/>
    <property type="match status" value="1"/>
</dbReference>
<dbReference type="GO" id="GO:0008422">
    <property type="term" value="F:beta-glucosidase activity"/>
    <property type="evidence" value="ECO:0007669"/>
    <property type="project" value="UniProtKB-EC"/>
</dbReference>
<gene>
    <name evidence="11" type="ORF">BN1708_014018</name>
</gene>
<evidence type="ECO:0000313" key="11">
    <source>
        <dbReference type="EMBL" id="CRK24578.1"/>
    </source>
</evidence>
<organism evidence="11 12">
    <name type="scientific">Verticillium longisporum</name>
    <name type="common">Verticillium dahliae var. longisporum</name>
    <dbReference type="NCBI Taxonomy" id="100787"/>
    <lineage>
        <taxon>Eukaryota</taxon>
        <taxon>Fungi</taxon>
        <taxon>Dikarya</taxon>
        <taxon>Ascomycota</taxon>
        <taxon>Pezizomycotina</taxon>
        <taxon>Sordariomycetes</taxon>
        <taxon>Hypocreomycetidae</taxon>
        <taxon>Glomerellales</taxon>
        <taxon>Plectosphaerellaceae</taxon>
        <taxon>Verticillium</taxon>
    </lineage>
</organism>
<evidence type="ECO:0000256" key="9">
    <source>
        <dbReference type="RuleBase" id="RU361161"/>
    </source>
</evidence>
<comment type="pathway">
    <text evidence="2 9">Glycan metabolism; cellulose degradation.</text>
</comment>
<protein>
    <recommendedName>
        <fullName evidence="9">beta-glucosidase</fullName>
        <ecNumber evidence="9">3.2.1.21</ecNumber>
    </recommendedName>
</protein>
<dbReference type="PROSITE" id="PS00775">
    <property type="entry name" value="GLYCOSYL_HYDROL_F3"/>
    <property type="match status" value="1"/>
</dbReference>
<dbReference type="Pfam" id="PF14310">
    <property type="entry name" value="Fn3-like"/>
    <property type="match status" value="1"/>
</dbReference>
<dbReference type="InterPro" id="IPR001764">
    <property type="entry name" value="Glyco_hydro_3_N"/>
</dbReference>
<evidence type="ECO:0000256" key="6">
    <source>
        <dbReference type="ARBA" id="ARBA00023277"/>
    </source>
</evidence>
<dbReference type="PRINTS" id="PR00133">
    <property type="entry name" value="GLHYDRLASE3"/>
</dbReference>
<dbReference type="GO" id="GO:0030245">
    <property type="term" value="P:cellulose catabolic process"/>
    <property type="evidence" value="ECO:0007669"/>
    <property type="project" value="UniProtKB-UniPathway"/>
</dbReference>
<evidence type="ECO:0000256" key="5">
    <source>
        <dbReference type="ARBA" id="ARBA00023180"/>
    </source>
</evidence>
<proteinExistence type="inferred from homology"/>
<keyword evidence="7 9" id="KW-0326">Glycosidase</keyword>
<name>A0A0G4LRI6_VERLO</name>
<dbReference type="AlphaFoldDB" id="A0A0G4LRI6"/>
<dbReference type="SUPFAM" id="SSF51445">
    <property type="entry name" value="(Trans)glycosidases"/>
    <property type="match status" value="1"/>
</dbReference>
<feature type="domain" description="PA14" evidence="10">
    <location>
        <begin position="340"/>
        <end position="502"/>
    </location>
</feature>
<sequence length="1234" mass="136623">MDVERLVEQLTLEEKVQLTADLAERVGHLLAEEAHAKGAHVLLGPTVNIQRGPLGGRGFESFSEDPVLSGIIAGHFVRGVQASGVSATLKHFVCNDMESERMAVDVQVTERALREVYLLPFMIAIEMAKPKAIMTAYNKINGSHAPENRRLLQDILRDEWKWEGLIMSDWYGTYSTSSAITAGQDLEMPGPSRWREEALVHAVTANKVKRRDLDERVRNILKLIKHSLENTTIPTNAPESEANTPEHVQLLREAAAKSIVLLKNERNILPLNPAKRIAVIGPNANIATYCGGGSASLRGYRTVTPLEGIRGLASNVEFSQGVYGHQSLPLLGKKLRTLNGKHTGFTLRVYNEPRPDGEEDNRVALEERLLDDSNMWFVDYEHPDLNRVWYAETEGVLTPEVSGEWDFGLSVHGTAQLFIDGKLVVSNVENQKAGGSFAGCGSAEETGSAKLEGGRSYRIVVCWGSSLTSERKVSGVVDFGQGGLRFSGCPRLDASAALQEAVALARSVDQVVVCAGLSGEWECEGQDRSHMALPPGTDDLIAAVVQANPNTAVIIQSGTPVAMPWIESAGAVMQAWFGGNEGGNGIADILFGAVNPAGKLPLTMPRRLADNPSALSFRSDNGRVLYSEDLYVGYRWYDTLDIDPLFAFGHGLSYTSFALSELAISESDDASKGSDAPNLKVRVTVRNTGSISGSEVVQIYVRPSMPTPLTGTAGYAVARPAKELKGFAKFQVEAGESAIAEISLDFLRATSYWSEMENRWRSDSGSYVILAGNSSRGVFLEQVVVAQKTRRWTGLLPVVHRPTFKAELASDRDVTDSEFLRLVLSITALTIGLLPSRFDHYRAMATELVDRFPTRSAMIDYCAQMCLRLRSAGHWDHVNHRKWAVCYSLAIGTFQTGQSNHSRMLEAEAAQFARLLGIHRTSEYEGLNCIETQLRKKAFWLQFYGYAHSLIHVGRREQLTFLDHYTLRDLNFAALVPLDVEDEMITEQTVFDPLTLDPTSPLTGDSRPYDRADRPFTSISAFIAASQVFLTAMQEALFHESCDCSPKRAPEARLCRLQTLLKKLQYMLDDLPASRDEFGKNVDSPEVAHAQLEITRANLHFTHLWLQNYLLENIDLILQQQVSDANVTSDTASASAALRANWASREDICRQMLHLLHSIQQVHIEPNGLYLAYKVRDVAVALLYCPFEAHEGPSRRAAEYMRDFTSMLSRLDRSEIMNTASLKSWVEKDRDSAR</sequence>
<dbReference type="PANTHER" id="PTHR42715:SF27">
    <property type="entry name" value="BETA-GLUCOSIDASE-RELATED"/>
    <property type="match status" value="1"/>
</dbReference>
<evidence type="ECO:0000256" key="4">
    <source>
        <dbReference type="ARBA" id="ARBA00022801"/>
    </source>
</evidence>
<dbReference type="Pfam" id="PF00933">
    <property type="entry name" value="Glyco_hydro_3"/>
    <property type="match status" value="1"/>
</dbReference>
<dbReference type="InterPro" id="IPR011658">
    <property type="entry name" value="PA14_dom"/>
</dbReference>
<dbReference type="InterPro" id="IPR036881">
    <property type="entry name" value="Glyco_hydro_3_C_sf"/>
</dbReference>
<dbReference type="InterPro" id="IPR037524">
    <property type="entry name" value="PA14/GLEYA"/>
</dbReference>
<keyword evidence="12" id="KW-1185">Reference proteome</keyword>
<dbReference type="SMART" id="SM00758">
    <property type="entry name" value="PA14"/>
    <property type="match status" value="1"/>
</dbReference>
<dbReference type="PROSITE" id="PS51820">
    <property type="entry name" value="PA14"/>
    <property type="match status" value="1"/>
</dbReference>
<comment type="catalytic activity">
    <reaction evidence="1 9">
        <text>Hydrolysis of terminal, non-reducing beta-D-glucosyl residues with release of beta-D-glucose.</text>
        <dbReference type="EC" id="3.2.1.21"/>
    </reaction>
</comment>
<dbReference type="Pfam" id="PF07691">
    <property type="entry name" value="PA14"/>
    <property type="match status" value="1"/>
</dbReference>
<keyword evidence="4 9" id="KW-0378">Hydrolase</keyword>
<accession>A0A0G4LRI6</accession>
<dbReference type="STRING" id="100787.A0A0G4LRI6"/>